<dbReference type="GeneID" id="93537921"/>
<name>A0A0D6B6J8_RHOSU</name>
<dbReference type="eggNOG" id="COG5342">
    <property type="taxonomic scope" value="Bacteria"/>
</dbReference>
<dbReference type="InterPro" id="IPR010642">
    <property type="entry name" value="Invasion_prot_B"/>
</dbReference>
<dbReference type="AlphaFoldDB" id="A0A0D6B6J8"/>
<dbReference type="Gene3D" id="2.60.40.1880">
    <property type="entry name" value="Invasion associated locus B (IalB) protein"/>
    <property type="match status" value="1"/>
</dbReference>
<evidence type="ECO:0008006" key="3">
    <source>
        <dbReference type="Google" id="ProtNLM"/>
    </source>
</evidence>
<dbReference type="InterPro" id="IPR038696">
    <property type="entry name" value="IalB_sf"/>
</dbReference>
<evidence type="ECO:0000313" key="1">
    <source>
        <dbReference type="EMBL" id="BAQ70758.1"/>
    </source>
</evidence>
<reference evidence="1 2" key="1">
    <citation type="submission" date="2015-02" db="EMBL/GenBank/DDBJ databases">
        <title>Genome sequene of Rhodovulum sulfidophilum DSM 2351.</title>
        <authorList>
            <person name="Nagao N."/>
        </authorList>
    </citation>
    <scope>NUCLEOTIDE SEQUENCE [LARGE SCALE GENOMIC DNA]</scope>
    <source>
        <strain evidence="1 2">DSM 2351</strain>
    </source>
</reference>
<dbReference type="PATRIC" id="fig|35806.4.peg.3725"/>
<dbReference type="RefSeq" id="WP_042457106.1">
    <property type="nucleotide sequence ID" value="NZ_CP015421.1"/>
</dbReference>
<sequence length="177" mass="18769">MTSLFRAAIAGGALALAVTAAHAQEESTNNVAVKTDWNVFVETDPTECWSVSPPKKTVNTRGGQVVSARRGEILLFVTFRPGDGIKGEVSFSGGYPFKSGSTVALTVGDSNFELFTEGEWAWPASKADDAKIIEAMKRGAEAQVVGMSSRGTKTTDTFSLYGFTAAMDEAARRCSAN</sequence>
<dbReference type="Proteomes" id="UP000064912">
    <property type="component" value="Chromosome"/>
</dbReference>
<organism evidence="1 2">
    <name type="scientific">Rhodovulum sulfidophilum</name>
    <name type="common">Rhodobacter sulfidophilus</name>
    <dbReference type="NCBI Taxonomy" id="35806"/>
    <lineage>
        <taxon>Bacteria</taxon>
        <taxon>Pseudomonadati</taxon>
        <taxon>Pseudomonadota</taxon>
        <taxon>Alphaproteobacteria</taxon>
        <taxon>Rhodobacterales</taxon>
        <taxon>Paracoccaceae</taxon>
        <taxon>Rhodovulum</taxon>
    </lineage>
</organism>
<protein>
    <recommendedName>
        <fullName evidence="3">Invasion associated locus B family protein</fullName>
    </recommendedName>
</protein>
<evidence type="ECO:0000313" key="2">
    <source>
        <dbReference type="Proteomes" id="UP000064912"/>
    </source>
</evidence>
<gene>
    <name evidence="1" type="ORF">NHU_03626</name>
</gene>
<proteinExistence type="predicted"/>
<dbReference type="Pfam" id="PF06776">
    <property type="entry name" value="IalB"/>
    <property type="match status" value="1"/>
</dbReference>
<dbReference type="KEGG" id="rsu:NHU_03626"/>
<dbReference type="EMBL" id="AP014800">
    <property type="protein sequence ID" value="BAQ70758.1"/>
    <property type="molecule type" value="Genomic_DNA"/>
</dbReference>
<accession>A0A0D6B6J8</accession>